<dbReference type="PANTHER" id="PTHR12300">
    <property type="entry name" value="HVA22-LIKE PROTEINS"/>
    <property type="match status" value="1"/>
</dbReference>
<dbReference type="PANTHER" id="PTHR12300:SF161">
    <property type="entry name" value="RECEPTOR EXPRESSION-ENHANCING PROTEIN"/>
    <property type="match status" value="1"/>
</dbReference>
<keyword evidence="5 6" id="KW-0472">Membrane</keyword>
<dbReference type="Pfam" id="PF03134">
    <property type="entry name" value="TB2_DP1_HVA22"/>
    <property type="match status" value="1"/>
</dbReference>
<dbReference type="Proteomes" id="UP000838412">
    <property type="component" value="Chromosome 2"/>
</dbReference>
<evidence type="ECO:0000256" key="3">
    <source>
        <dbReference type="ARBA" id="ARBA00022692"/>
    </source>
</evidence>
<reference evidence="7" key="1">
    <citation type="submission" date="2022-01" db="EMBL/GenBank/DDBJ databases">
        <authorList>
            <person name="Braso-Vives M."/>
        </authorList>
    </citation>
    <scope>NUCLEOTIDE SEQUENCE</scope>
</reference>
<gene>
    <name evidence="7" type="primary">REEP5</name>
    <name evidence="7" type="ORF">BLAG_LOCUS12664</name>
</gene>
<accession>A0A8J9ZGF7</accession>
<evidence type="ECO:0000313" key="8">
    <source>
        <dbReference type="Proteomes" id="UP000838412"/>
    </source>
</evidence>
<evidence type="ECO:0000256" key="6">
    <source>
        <dbReference type="RuleBase" id="RU362006"/>
    </source>
</evidence>
<evidence type="ECO:0000256" key="2">
    <source>
        <dbReference type="ARBA" id="ARBA00008573"/>
    </source>
</evidence>
<evidence type="ECO:0000313" key="7">
    <source>
        <dbReference type="EMBL" id="CAH1252648.1"/>
    </source>
</evidence>
<evidence type="ECO:0000256" key="4">
    <source>
        <dbReference type="ARBA" id="ARBA00022989"/>
    </source>
</evidence>
<feature type="transmembrane region" description="Helical" evidence="6">
    <location>
        <begin position="74"/>
        <end position="107"/>
    </location>
</feature>
<organism evidence="7 8">
    <name type="scientific">Branchiostoma lanceolatum</name>
    <name type="common">Common lancelet</name>
    <name type="synonym">Amphioxus lanceolatum</name>
    <dbReference type="NCBI Taxonomy" id="7740"/>
    <lineage>
        <taxon>Eukaryota</taxon>
        <taxon>Metazoa</taxon>
        <taxon>Chordata</taxon>
        <taxon>Cephalochordata</taxon>
        <taxon>Leptocardii</taxon>
        <taxon>Amphioxiformes</taxon>
        <taxon>Branchiostomatidae</taxon>
        <taxon>Branchiostoma</taxon>
    </lineage>
</organism>
<comment type="subcellular location">
    <subcellularLocation>
        <location evidence="1 6">Membrane</location>
        <topology evidence="1 6">Multi-pass membrane protein</topology>
    </subcellularLocation>
</comment>
<dbReference type="EMBL" id="OV696687">
    <property type="protein sequence ID" value="CAH1252648.1"/>
    <property type="molecule type" value="Genomic_DNA"/>
</dbReference>
<proteinExistence type="inferred from homology"/>
<dbReference type="OrthoDB" id="10009287at2759"/>
<name>A0A8J9ZGF7_BRALA</name>
<dbReference type="InterPro" id="IPR004345">
    <property type="entry name" value="TB2_DP1_HVA22"/>
</dbReference>
<dbReference type="AlphaFoldDB" id="A0A8J9ZGF7"/>
<sequence>MKIMTARCRFRVMNNDVIFARCDVTSVSSLPTFKMAAAEMKSYREKLEKYLYEKNAFTDLLAKAEAKTGVKRVYIVYGLMGLFLLYLAIGYGASFLCAFTGFVYPAYCSVKAIESERKEDDTQWLTYWVVYSVFGLAEFWFDILLFWIPFYYLLKCLFLMYCMAPGSYNGSEMIYQRIIRPFVLRHQEKVDRFIDDAGKRAKEVIDKVLGTALAKAGSSIADDQKKES</sequence>
<keyword evidence="4 6" id="KW-1133">Transmembrane helix</keyword>
<evidence type="ECO:0000256" key="5">
    <source>
        <dbReference type="ARBA" id="ARBA00023136"/>
    </source>
</evidence>
<keyword evidence="3 6" id="KW-0812">Transmembrane</keyword>
<protein>
    <recommendedName>
        <fullName evidence="6">Receptor expression-enhancing protein</fullName>
    </recommendedName>
</protein>
<dbReference type="GO" id="GO:0016020">
    <property type="term" value="C:membrane"/>
    <property type="evidence" value="ECO:0007669"/>
    <property type="project" value="UniProtKB-SubCell"/>
</dbReference>
<evidence type="ECO:0000256" key="1">
    <source>
        <dbReference type="ARBA" id="ARBA00004141"/>
    </source>
</evidence>
<keyword evidence="8" id="KW-1185">Reference proteome</keyword>
<feature type="transmembrane region" description="Helical" evidence="6">
    <location>
        <begin position="127"/>
        <end position="154"/>
    </location>
</feature>
<comment type="similarity">
    <text evidence="2 6">Belongs to the DP1 family.</text>
</comment>